<organism evidence="2 3">
    <name type="scientific">Salmonella enterica subsp. salamae serovar 55:k:z39 str. 1315K</name>
    <dbReference type="NCBI Taxonomy" id="1243602"/>
    <lineage>
        <taxon>Bacteria</taxon>
        <taxon>Pseudomonadati</taxon>
        <taxon>Pseudomonadota</taxon>
        <taxon>Gammaproteobacteria</taxon>
        <taxon>Enterobacterales</taxon>
        <taxon>Enterobacteriaceae</taxon>
        <taxon>Salmonella</taxon>
    </lineage>
</organism>
<dbReference type="Proteomes" id="UP000198067">
    <property type="component" value="Chromosome"/>
</dbReference>
<dbReference type="EMBL" id="CP022139">
    <property type="protein sequence ID" value="ASG86294.1"/>
    <property type="molecule type" value="Genomic_DNA"/>
</dbReference>
<reference evidence="2 3" key="1">
    <citation type="submission" date="2017-06" db="EMBL/GenBank/DDBJ databases">
        <title>Salmonella reference genomes for public health.</title>
        <authorList>
            <person name="Robertson J."/>
            <person name="Yoshida C."/>
            <person name="Gurnik S."/>
            <person name="Nash J."/>
        </authorList>
    </citation>
    <scope>NUCLEOTIDE SEQUENCE [LARGE SCALE GENOMIC DNA]</scope>
    <source>
        <strain evidence="2 3">1315K</strain>
    </source>
</reference>
<gene>
    <name evidence="2" type="ORF">LFZ47_01145</name>
</gene>
<accession>A0A6C7CEG9</accession>
<keyword evidence="1" id="KW-0812">Transmembrane</keyword>
<evidence type="ECO:0000313" key="3">
    <source>
        <dbReference type="Proteomes" id="UP000198067"/>
    </source>
</evidence>
<keyword evidence="1" id="KW-0472">Membrane</keyword>
<feature type="transmembrane region" description="Helical" evidence="1">
    <location>
        <begin position="12"/>
        <end position="33"/>
    </location>
</feature>
<sequence length="69" mass="8009">MNGIVIDPSSRFSGLIGYFLTKCANLFFVTYLVKYRYFLCDAPGVFFFELIFKSALLAHTNKIFLKLKR</sequence>
<keyword evidence="1" id="KW-1133">Transmembrane helix</keyword>
<name>A0A6C7CEG9_SALER</name>
<dbReference type="AlphaFoldDB" id="A0A6C7CEG9"/>
<proteinExistence type="predicted"/>
<evidence type="ECO:0000313" key="2">
    <source>
        <dbReference type="EMBL" id="ASG86294.1"/>
    </source>
</evidence>
<evidence type="ECO:0000256" key="1">
    <source>
        <dbReference type="SAM" id="Phobius"/>
    </source>
</evidence>
<feature type="transmembrane region" description="Helical" evidence="1">
    <location>
        <begin position="45"/>
        <end position="65"/>
    </location>
</feature>
<protein>
    <submittedName>
        <fullName evidence="2">Uncharacterized protein</fullName>
    </submittedName>
</protein>